<dbReference type="Gene3D" id="3.40.50.720">
    <property type="entry name" value="NAD(P)-binding Rossmann-like Domain"/>
    <property type="match status" value="1"/>
</dbReference>
<dbReference type="InterPro" id="IPR036291">
    <property type="entry name" value="NAD(P)-bd_dom_sf"/>
</dbReference>
<dbReference type="EMBL" id="VMNK01000013">
    <property type="protein sequence ID" value="TVO54370.1"/>
    <property type="molecule type" value="Genomic_DNA"/>
</dbReference>
<dbReference type="PANTHER" id="PTHR43000">
    <property type="entry name" value="DTDP-D-GLUCOSE 4,6-DEHYDRATASE-RELATED"/>
    <property type="match status" value="1"/>
</dbReference>
<dbReference type="SUPFAM" id="SSF51735">
    <property type="entry name" value="NAD(P)-binding Rossmann-fold domains"/>
    <property type="match status" value="1"/>
</dbReference>
<dbReference type="OrthoDB" id="9803010at2"/>
<organism evidence="4 5">
    <name type="scientific">Denitromonas halophila</name>
    <dbReference type="NCBI Taxonomy" id="1629404"/>
    <lineage>
        <taxon>Bacteria</taxon>
        <taxon>Pseudomonadati</taxon>
        <taxon>Pseudomonadota</taxon>
        <taxon>Betaproteobacteria</taxon>
        <taxon>Rhodocyclales</taxon>
        <taxon>Zoogloeaceae</taxon>
        <taxon>Denitromonas</taxon>
    </lineage>
</organism>
<reference evidence="4 5" key="1">
    <citation type="submission" date="2019-07" db="EMBL/GenBank/DDBJ databases">
        <title>The pathways for chlorine oxyanion respiration interact through the shared metabolite chlorate.</title>
        <authorList>
            <person name="Barnum T.P."/>
            <person name="Cheng Y."/>
            <person name="Hill K.A."/>
            <person name="Lucas L.N."/>
            <person name="Carlson H.K."/>
            <person name="Coates J.D."/>
        </authorList>
    </citation>
    <scope>NUCLEOTIDE SEQUENCE [LARGE SCALE GENOMIC DNA]</scope>
    <source>
        <strain evidence="4 5">SFB-3</strain>
    </source>
</reference>
<proteinExistence type="inferred from homology"/>
<name>A0A557QNA1_9RHOO</name>
<gene>
    <name evidence="4" type="ORF">FHP91_13445</name>
</gene>
<accession>A0A557QNA1</accession>
<evidence type="ECO:0000259" key="3">
    <source>
        <dbReference type="Pfam" id="PF01370"/>
    </source>
</evidence>
<comment type="caution">
    <text evidence="4">The sequence shown here is derived from an EMBL/GenBank/DDBJ whole genome shotgun (WGS) entry which is preliminary data.</text>
</comment>
<sequence>MGGLEMQRVLITGVGGFIGSHVARRFLQEGFAVVGVDDFSNGKAENVPPGVDFIEGDLARRSTIERIPTDCRRILHLAGQSSGEISFDDPVADLEKNTVSTLNLIRYGIEHSVERFLYASSMSVYGAVDDTPISESRTCRPLSCYGVGKYASEDYLRVYQRKLPAVILRMFNVYGPGQDLSNLRQGMVSIFLAQALKTGRIEVKGSVERFRDIIYIDDVVEAWFRAATLESAKGQTLNIGTGIKTTVGALLERICSLVPGASYYVDGGTPGDQSGIYADVSALKDVLGIDTFTMLDAGLTQFAEWARK</sequence>
<comment type="pathway">
    <text evidence="1">Bacterial outer membrane biogenesis; LPS O-antigen biosynthesis.</text>
</comment>
<evidence type="ECO:0000256" key="2">
    <source>
        <dbReference type="ARBA" id="ARBA00007637"/>
    </source>
</evidence>
<keyword evidence="5" id="KW-1185">Reference proteome</keyword>
<dbReference type="Proteomes" id="UP000319502">
    <property type="component" value="Unassembled WGS sequence"/>
</dbReference>
<dbReference type="AlphaFoldDB" id="A0A557QNA1"/>
<evidence type="ECO:0000313" key="5">
    <source>
        <dbReference type="Proteomes" id="UP000319502"/>
    </source>
</evidence>
<protein>
    <submittedName>
        <fullName evidence="4">NAD-dependent epimerase/dehydratase family protein</fullName>
    </submittedName>
</protein>
<dbReference type="Pfam" id="PF01370">
    <property type="entry name" value="Epimerase"/>
    <property type="match status" value="1"/>
</dbReference>
<dbReference type="InterPro" id="IPR001509">
    <property type="entry name" value="Epimerase_deHydtase"/>
</dbReference>
<evidence type="ECO:0000256" key="1">
    <source>
        <dbReference type="ARBA" id="ARBA00005125"/>
    </source>
</evidence>
<feature type="domain" description="NAD-dependent epimerase/dehydratase" evidence="3">
    <location>
        <begin position="9"/>
        <end position="240"/>
    </location>
</feature>
<evidence type="ECO:0000313" key="4">
    <source>
        <dbReference type="EMBL" id="TVO54370.1"/>
    </source>
</evidence>
<comment type="similarity">
    <text evidence="2">Belongs to the NAD(P)-dependent epimerase/dehydratase family.</text>
</comment>